<dbReference type="PRINTS" id="PR00866">
    <property type="entry name" value="RNADNAPOLMS"/>
</dbReference>
<sequence length="309" mass="35347">MRDTHPDSKLRRLLKSQFALSDLQIARIIARAPSAYKSYNIKKKNGGHRRISQPARETKAIQYWLIEKVFSHFEEHPCATAYKHHSSIKTNAIAHSKSSYFLKLDFEDFFPSITSTDIVRFLSESKIKLGSDDLKDLARLVCIKGKNGLNLSIGAPSSPKISNILLYNFDSTIHEWCTSNDVTYTRYADDITFSSSTVGMTPIIEEKLLEVLNDLEYPKLKLNPKKRHSLSKKDRVTITGINITSENNLSTGRERKRHIRSKVYQHLEKGLKESEKLKLRGLISFVEFIEPGFKLKLRKKYGSNSDLGI</sequence>
<evidence type="ECO:0000256" key="7">
    <source>
        <dbReference type="ARBA" id="ARBA00023118"/>
    </source>
</evidence>
<feature type="domain" description="Reverse transcriptase" evidence="10">
    <location>
        <begin position="22"/>
        <end position="243"/>
    </location>
</feature>
<keyword evidence="7" id="KW-0051">Antiviral defense</keyword>
<dbReference type="SUPFAM" id="SSF56672">
    <property type="entry name" value="DNA/RNA polymerases"/>
    <property type="match status" value="1"/>
</dbReference>
<dbReference type="NCBIfam" id="NF038233">
    <property type="entry name" value="retron_St85_RT"/>
    <property type="match status" value="1"/>
</dbReference>
<proteinExistence type="inferred from homology"/>
<dbReference type="InterPro" id="IPR043128">
    <property type="entry name" value="Rev_trsase/Diguanyl_cyclase"/>
</dbReference>
<dbReference type="PANTHER" id="PTHR34047:SF7">
    <property type="entry name" value="RNA-DIRECTED DNA POLYMERASE"/>
    <property type="match status" value="1"/>
</dbReference>
<reference evidence="11 12" key="1">
    <citation type="submission" date="2024-04" db="EMBL/GenBank/DDBJ databases">
        <title>Salinicola lusitanus LLJ914,a marine bacterium isolated from the Okinawa Trough.</title>
        <authorList>
            <person name="Li J."/>
        </authorList>
    </citation>
    <scope>NUCLEOTIDE SEQUENCE [LARGE SCALE GENOMIC DNA]</scope>
    <source>
        <strain evidence="11 12">LLJ914</strain>
    </source>
</reference>
<comment type="catalytic activity">
    <reaction evidence="9">
        <text>DNA(n) + a 2'-deoxyribonucleoside 5'-triphosphate = DNA(n+1) + diphosphate</text>
        <dbReference type="Rhea" id="RHEA:22508"/>
        <dbReference type="Rhea" id="RHEA-COMP:17339"/>
        <dbReference type="Rhea" id="RHEA-COMP:17340"/>
        <dbReference type="ChEBI" id="CHEBI:33019"/>
        <dbReference type="ChEBI" id="CHEBI:61560"/>
        <dbReference type="ChEBI" id="CHEBI:173112"/>
        <dbReference type="EC" id="2.7.7.49"/>
    </reaction>
</comment>
<dbReference type="InterPro" id="IPR000123">
    <property type="entry name" value="Reverse_transcriptase_msDNA"/>
</dbReference>
<dbReference type="EC" id="2.7.7.49" evidence="1"/>
<dbReference type="InterPro" id="IPR000477">
    <property type="entry name" value="RT_dom"/>
</dbReference>
<dbReference type="Pfam" id="PF00078">
    <property type="entry name" value="RVT_1"/>
    <property type="match status" value="1"/>
</dbReference>
<keyword evidence="12" id="KW-1185">Reference proteome</keyword>
<evidence type="ECO:0000256" key="8">
    <source>
        <dbReference type="ARBA" id="ARBA00034120"/>
    </source>
</evidence>
<evidence type="ECO:0000256" key="3">
    <source>
        <dbReference type="ARBA" id="ARBA00022695"/>
    </source>
</evidence>
<evidence type="ECO:0000256" key="1">
    <source>
        <dbReference type="ARBA" id="ARBA00012493"/>
    </source>
</evidence>
<protein>
    <recommendedName>
        <fullName evidence="1">RNA-directed DNA polymerase</fullName>
        <ecNumber evidence="1">2.7.7.49</ecNumber>
    </recommendedName>
</protein>
<keyword evidence="4" id="KW-0479">Metal-binding</keyword>
<dbReference type="InterPro" id="IPR051083">
    <property type="entry name" value="GrpII_Intron_Splice-Mob/Def"/>
</dbReference>
<comment type="similarity">
    <text evidence="8">Belongs to the bacterial reverse transcriptase family.</text>
</comment>
<dbReference type="CDD" id="cd03487">
    <property type="entry name" value="RT_Bac_retron_II"/>
    <property type="match status" value="1"/>
</dbReference>
<dbReference type="EMBL" id="CP151919">
    <property type="protein sequence ID" value="XAD55070.1"/>
    <property type="molecule type" value="Genomic_DNA"/>
</dbReference>
<keyword evidence="2" id="KW-0808">Transferase</keyword>
<dbReference type="PANTHER" id="PTHR34047">
    <property type="entry name" value="NUCLEAR INTRON MATURASE 1, MITOCHONDRIAL-RELATED"/>
    <property type="match status" value="1"/>
</dbReference>
<evidence type="ECO:0000256" key="5">
    <source>
        <dbReference type="ARBA" id="ARBA00022842"/>
    </source>
</evidence>
<keyword evidence="3" id="KW-0548">Nucleotidyltransferase</keyword>
<gene>
    <name evidence="11" type="ORF">AAGT95_03575</name>
</gene>
<dbReference type="InterPro" id="IPR043502">
    <property type="entry name" value="DNA/RNA_pol_sf"/>
</dbReference>
<dbReference type="Proteomes" id="UP001453229">
    <property type="component" value="Chromosome"/>
</dbReference>
<evidence type="ECO:0000256" key="2">
    <source>
        <dbReference type="ARBA" id="ARBA00022679"/>
    </source>
</evidence>
<dbReference type="Gene3D" id="3.30.70.270">
    <property type="match status" value="1"/>
</dbReference>
<accession>A0ABZ3CVC7</accession>
<evidence type="ECO:0000256" key="9">
    <source>
        <dbReference type="ARBA" id="ARBA00048173"/>
    </source>
</evidence>
<organism evidence="11 12">
    <name type="scientific">Salinicola lusitanus</name>
    <dbReference type="NCBI Taxonomy" id="1949085"/>
    <lineage>
        <taxon>Bacteria</taxon>
        <taxon>Pseudomonadati</taxon>
        <taxon>Pseudomonadota</taxon>
        <taxon>Gammaproteobacteria</taxon>
        <taxon>Oceanospirillales</taxon>
        <taxon>Halomonadaceae</taxon>
        <taxon>Salinicola</taxon>
    </lineage>
</organism>
<name>A0ABZ3CVC7_9GAMM</name>
<dbReference type="RefSeq" id="WP_342595575.1">
    <property type="nucleotide sequence ID" value="NZ_CP151919.1"/>
</dbReference>
<keyword evidence="6 11" id="KW-0695">RNA-directed DNA polymerase</keyword>
<dbReference type="GO" id="GO:0003964">
    <property type="term" value="F:RNA-directed DNA polymerase activity"/>
    <property type="evidence" value="ECO:0007669"/>
    <property type="project" value="UniProtKB-KW"/>
</dbReference>
<evidence type="ECO:0000313" key="11">
    <source>
        <dbReference type="EMBL" id="XAD55070.1"/>
    </source>
</evidence>
<evidence type="ECO:0000256" key="4">
    <source>
        <dbReference type="ARBA" id="ARBA00022723"/>
    </source>
</evidence>
<keyword evidence="5" id="KW-0460">Magnesium</keyword>
<evidence type="ECO:0000259" key="10">
    <source>
        <dbReference type="PROSITE" id="PS50878"/>
    </source>
</evidence>
<dbReference type="PROSITE" id="PS50878">
    <property type="entry name" value="RT_POL"/>
    <property type="match status" value="1"/>
</dbReference>
<evidence type="ECO:0000256" key="6">
    <source>
        <dbReference type="ARBA" id="ARBA00022918"/>
    </source>
</evidence>
<evidence type="ECO:0000313" key="12">
    <source>
        <dbReference type="Proteomes" id="UP001453229"/>
    </source>
</evidence>